<name>A0AA39TU98_9AGAR</name>
<comment type="caution">
    <text evidence="2">The sequence shown here is derived from an EMBL/GenBank/DDBJ whole genome shotgun (WGS) entry which is preliminary data.</text>
</comment>
<gene>
    <name evidence="2" type="ORF">IW261DRAFT_1598320</name>
</gene>
<keyword evidence="3" id="KW-1185">Reference proteome</keyword>
<organism evidence="2 3">
    <name type="scientific">Armillaria novae-zelandiae</name>
    <dbReference type="NCBI Taxonomy" id="153914"/>
    <lineage>
        <taxon>Eukaryota</taxon>
        <taxon>Fungi</taxon>
        <taxon>Dikarya</taxon>
        <taxon>Basidiomycota</taxon>
        <taxon>Agaricomycotina</taxon>
        <taxon>Agaricomycetes</taxon>
        <taxon>Agaricomycetidae</taxon>
        <taxon>Agaricales</taxon>
        <taxon>Marasmiineae</taxon>
        <taxon>Physalacriaceae</taxon>
        <taxon>Armillaria</taxon>
    </lineage>
</organism>
<dbReference type="EMBL" id="JAUEPR010000081">
    <property type="protein sequence ID" value="KAK0466603.1"/>
    <property type="molecule type" value="Genomic_DNA"/>
</dbReference>
<evidence type="ECO:0000313" key="2">
    <source>
        <dbReference type="EMBL" id="KAK0466603.1"/>
    </source>
</evidence>
<dbReference type="AlphaFoldDB" id="A0AA39TU98"/>
<feature type="region of interest" description="Disordered" evidence="1">
    <location>
        <begin position="1"/>
        <end position="44"/>
    </location>
</feature>
<accession>A0AA39TU98</accession>
<sequence length="110" mass="12005">MADAPMPFQLAPPRTSPSSILGKVQKTDDGRQYRVPSSDSEDKMASASEALKCLRRVLNEESSDDLVKAFSGMNWLLHAPSRAGTPSRINVKTSCCWFDAEGIFVELDAA</sequence>
<proteinExistence type="predicted"/>
<evidence type="ECO:0000313" key="3">
    <source>
        <dbReference type="Proteomes" id="UP001175227"/>
    </source>
</evidence>
<reference evidence="2" key="1">
    <citation type="submission" date="2023-06" db="EMBL/GenBank/DDBJ databases">
        <authorList>
            <consortium name="Lawrence Berkeley National Laboratory"/>
            <person name="Ahrendt S."/>
            <person name="Sahu N."/>
            <person name="Indic B."/>
            <person name="Wong-Bajracharya J."/>
            <person name="Merenyi Z."/>
            <person name="Ke H.-M."/>
            <person name="Monk M."/>
            <person name="Kocsube S."/>
            <person name="Drula E."/>
            <person name="Lipzen A."/>
            <person name="Balint B."/>
            <person name="Henrissat B."/>
            <person name="Andreopoulos B."/>
            <person name="Martin F.M."/>
            <person name="Harder C.B."/>
            <person name="Rigling D."/>
            <person name="Ford K.L."/>
            <person name="Foster G.D."/>
            <person name="Pangilinan J."/>
            <person name="Papanicolaou A."/>
            <person name="Barry K."/>
            <person name="LaButti K."/>
            <person name="Viragh M."/>
            <person name="Koriabine M."/>
            <person name="Yan M."/>
            <person name="Riley R."/>
            <person name="Champramary S."/>
            <person name="Plett K.L."/>
            <person name="Tsai I.J."/>
            <person name="Slot J."/>
            <person name="Sipos G."/>
            <person name="Plett J."/>
            <person name="Nagy L.G."/>
            <person name="Grigoriev I.V."/>
        </authorList>
    </citation>
    <scope>NUCLEOTIDE SEQUENCE</scope>
    <source>
        <strain evidence="2">ICMP 16352</strain>
    </source>
</reference>
<dbReference type="Proteomes" id="UP001175227">
    <property type="component" value="Unassembled WGS sequence"/>
</dbReference>
<evidence type="ECO:0000256" key="1">
    <source>
        <dbReference type="SAM" id="MobiDB-lite"/>
    </source>
</evidence>
<protein>
    <submittedName>
        <fullName evidence="2">Uncharacterized protein</fullName>
    </submittedName>
</protein>